<evidence type="ECO:0000313" key="9">
    <source>
        <dbReference type="EMBL" id="SVC27525.1"/>
    </source>
</evidence>
<evidence type="ECO:0000256" key="1">
    <source>
        <dbReference type="ARBA" id="ARBA00008609"/>
    </source>
</evidence>
<dbReference type="InterPro" id="IPR006223">
    <property type="entry name" value="GcvT"/>
</dbReference>
<dbReference type="GO" id="GO:0008483">
    <property type="term" value="F:transaminase activity"/>
    <property type="evidence" value="ECO:0007669"/>
    <property type="project" value="UniProtKB-KW"/>
</dbReference>
<dbReference type="InterPro" id="IPR013977">
    <property type="entry name" value="GcvT_C"/>
</dbReference>
<dbReference type="InterPro" id="IPR029043">
    <property type="entry name" value="GcvT/YgfZ_C"/>
</dbReference>
<protein>
    <recommendedName>
        <fullName evidence="2">aminomethyltransferase</fullName>
        <ecNumber evidence="2">2.1.2.10</ecNumber>
    </recommendedName>
    <alternativeName>
        <fullName evidence="5">Glycine cleavage system T protein</fullName>
    </alternativeName>
</protein>
<evidence type="ECO:0000256" key="5">
    <source>
        <dbReference type="ARBA" id="ARBA00031395"/>
    </source>
</evidence>
<feature type="domain" description="Aminomethyltransferase C-terminal" evidence="8">
    <location>
        <begin position="282"/>
        <end position="354"/>
    </location>
</feature>
<evidence type="ECO:0000256" key="3">
    <source>
        <dbReference type="ARBA" id="ARBA00022576"/>
    </source>
</evidence>
<dbReference type="EC" id="2.1.2.10" evidence="2"/>
<evidence type="ECO:0000259" key="8">
    <source>
        <dbReference type="Pfam" id="PF08669"/>
    </source>
</evidence>
<comment type="catalytic activity">
    <reaction evidence="6">
        <text>N(6)-[(R)-S(8)-aminomethyldihydrolipoyl]-L-lysyl-[protein] + (6S)-5,6,7,8-tetrahydrofolate = N(6)-[(R)-dihydrolipoyl]-L-lysyl-[protein] + (6R)-5,10-methylene-5,6,7,8-tetrahydrofolate + NH4(+)</text>
        <dbReference type="Rhea" id="RHEA:16945"/>
        <dbReference type="Rhea" id="RHEA-COMP:10475"/>
        <dbReference type="Rhea" id="RHEA-COMP:10492"/>
        <dbReference type="ChEBI" id="CHEBI:15636"/>
        <dbReference type="ChEBI" id="CHEBI:28938"/>
        <dbReference type="ChEBI" id="CHEBI:57453"/>
        <dbReference type="ChEBI" id="CHEBI:83100"/>
        <dbReference type="ChEBI" id="CHEBI:83143"/>
        <dbReference type="EC" id="2.1.2.10"/>
    </reaction>
</comment>
<dbReference type="FunFam" id="4.10.1250.10:FF:000001">
    <property type="entry name" value="Aminomethyltransferase"/>
    <property type="match status" value="1"/>
</dbReference>
<comment type="similarity">
    <text evidence="1">Belongs to the GcvT family.</text>
</comment>
<evidence type="ECO:0000256" key="4">
    <source>
        <dbReference type="ARBA" id="ARBA00022679"/>
    </source>
</evidence>
<organism evidence="9">
    <name type="scientific">marine metagenome</name>
    <dbReference type="NCBI Taxonomy" id="408172"/>
    <lineage>
        <taxon>unclassified sequences</taxon>
        <taxon>metagenomes</taxon>
        <taxon>ecological metagenomes</taxon>
    </lineage>
</organism>
<dbReference type="GO" id="GO:0005829">
    <property type="term" value="C:cytosol"/>
    <property type="evidence" value="ECO:0007669"/>
    <property type="project" value="TreeGrafter"/>
</dbReference>
<dbReference type="SUPFAM" id="SSF101790">
    <property type="entry name" value="Aminomethyltransferase beta-barrel domain"/>
    <property type="match status" value="1"/>
</dbReference>
<dbReference type="InterPro" id="IPR006222">
    <property type="entry name" value="GCVT_N"/>
</dbReference>
<dbReference type="NCBIfam" id="NF001567">
    <property type="entry name" value="PRK00389.1"/>
    <property type="match status" value="1"/>
</dbReference>
<gene>
    <name evidence="9" type="ORF">METZ01_LOCUS280379</name>
</gene>
<dbReference type="SUPFAM" id="SSF103025">
    <property type="entry name" value="Folate-binding domain"/>
    <property type="match status" value="1"/>
</dbReference>
<dbReference type="Gene3D" id="3.30.1360.120">
    <property type="entry name" value="Probable tRNA modification gtpase trme, domain 1"/>
    <property type="match status" value="1"/>
</dbReference>
<keyword evidence="3" id="KW-0032">Aminotransferase</keyword>
<proteinExistence type="inferred from homology"/>
<dbReference type="NCBIfam" id="TIGR00528">
    <property type="entry name" value="gcvT"/>
    <property type="match status" value="1"/>
</dbReference>
<sequence>MIKRTPLHQLHLEASAKMIDFNGWEMPIHYGSQLKEHKLVRGSCGIFDVSHMTILDIEGREDEKFLRSLLSNDITFLQENYDGLYSAMLNDGGGVIDDLTAFKMPFGYRLVVNCATGKTDLKWIHENSEGKSLTIKEREDLAMIAMQGPWTFKILSKFLPSELMENLTTKQPFQGCTDRDTLVTKTGYTGEIGVEIMLPSKKAEALWTKAIDSGAYPTGLAARDTLRLEAGMNLYGSEMDENISPLECNMSWVVSLKDEDRNFIGKQSFLKKKEKGDFHTLKGLVFKERSIARSLQEVYFDEEKEIKGVVTSGSYSPTLKKSIALARIPPTHLKTCVAKIRGKTIKATVGQPRFV</sequence>
<evidence type="ECO:0000256" key="6">
    <source>
        <dbReference type="ARBA" id="ARBA00047665"/>
    </source>
</evidence>
<dbReference type="PANTHER" id="PTHR43757">
    <property type="entry name" value="AMINOMETHYLTRANSFERASE"/>
    <property type="match status" value="1"/>
</dbReference>
<dbReference type="Gene3D" id="4.10.1250.10">
    <property type="entry name" value="Aminomethyltransferase fragment"/>
    <property type="match status" value="1"/>
</dbReference>
<accession>A0A382KVD1</accession>
<evidence type="ECO:0000256" key="2">
    <source>
        <dbReference type="ARBA" id="ARBA00012616"/>
    </source>
</evidence>
<evidence type="ECO:0000259" key="7">
    <source>
        <dbReference type="Pfam" id="PF01571"/>
    </source>
</evidence>
<dbReference type="GO" id="GO:0004047">
    <property type="term" value="F:aminomethyltransferase activity"/>
    <property type="evidence" value="ECO:0007669"/>
    <property type="project" value="UniProtKB-EC"/>
</dbReference>
<dbReference type="PANTHER" id="PTHR43757:SF2">
    <property type="entry name" value="AMINOMETHYLTRANSFERASE, MITOCHONDRIAL"/>
    <property type="match status" value="1"/>
</dbReference>
<dbReference type="AlphaFoldDB" id="A0A382KVD1"/>
<name>A0A382KVD1_9ZZZZ</name>
<dbReference type="GO" id="GO:0006546">
    <property type="term" value="P:glycine catabolic process"/>
    <property type="evidence" value="ECO:0007669"/>
    <property type="project" value="InterPro"/>
</dbReference>
<dbReference type="GO" id="GO:0005960">
    <property type="term" value="C:glycine cleavage complex"/>
    <property type="evidence" value="ECO:0007669"/>
    <property type="project" value="InterPro"/>
</dbReference>
<reference evidence="9" key="1">
    <citation type="submission" date="2018-05" db="EMBL/GenBank/DDBJ databases">
        <authorList>
            <person name="Lanie J.A."/>
            <person name="Ng W.-L."/>
            <person name="Kazmierczak K.M."/>
            <person name="Andrzejewski T.M."/>
            <person name="Davidsen T.M."/>
            <person name="Wayne K.J."/>
            <person name="Tettelin H."/>
            <person name="Glass J.I."/>
            <person name="Rusch D."/>
            <person name="Podicherti R."/>
            <person name="Tsui H.-C.T."/>
            <person name="Winkler M.E."/>
        </authorList>
    </citation>
    <scope>NUCLEOTIDE SEQUENCE</scope>
</reference>
<dbReference type="InterPro" id="IPR027266">
    <property type="entry name" value="TrmE/GcvT-like"/>
</dbReference>
<dbReference type="Pfam" id="PF08669">
    <property type="entry name" value="GCV_T_C"/>
    <property type="match status" value="1"/>
</dbReference>
<dbReference type="Gene3D" id="2.40.30.110">
    <property type="entry name" value="Aminomethyltransferase beta-barrel domains"/>
    <property type="match status" value="1"/>
</dbReference>
<keyword evidence="4" id="KW-0808">Transferase</keyword>
<feature type="domain" description="GCVT N-terminal" evidence="7">
    <location>
        <begin position="7"/>
        <end position="257"/>
    </location>
</feature>
<dbReference type="Gene3D" id="3.30.70.1400">
    <property type="entry name" value="Aminomethyltransferase beta-barrel domains"/>
    <property type="match status" value="1"/>
</dbReference>
<feature type="non-terminal residue" evidence="9">
    <location>
        <position position="355"/>
    </location>
</feature>
<dbReference type="Pfam" id="PF01571">
    <property type="entry name" value="GCV_T"/>
    <property type="match status" value="1"/>
</dbReference>
<dbReference type="InterPro" id="IPR028896">
    <property type="entry name" value="GcvT/YgfZ/DmdA"/>
</dbReference>
<dbReference type="EMBL" id="UINC01082608">
    <property type="protein sequence ID" value="SVC27525.1"/>
    <property type="molecule type" value="Genomic_DNA"/>
</dbReference>
<dbReference type="PIRSF" id="PIRSF006487">
    <property type="entry name" value="GcvT"/>
    <property type="match status" value="1"/>
</dbReference>